<feature type="compositionally biased region" description="Low complexity" evidence="1">
    <location>
        <begin position="1"/>
        <end position="17"/>
    </location>
</feature>
<comment type="caution">
    <text evidence="2">The sequence shown here is derived from an EMBL/GenBank/DDBJ whole genome shotgun (WGS) entry which is preliminary data.</text>
</comment>
<proteinExistence type="predicted"/>
<sequence>MSRNSQSSNMRSTQTSSKSPEKFSSNMLSTRSSRLHFCTGTNAYVQGLSWLYPHTMFMGSKDAFIPFEFSTDPTTTPEEEFLAEFGEFLKVYKLQQLLGFTTIPTLEGEWIERELPNNAGTIAIRQGTGNARLGGFDEEGITTAWTFLSDRTGVTVKTLRKCSTDSSGGHTT</sequence>
<dbReference type="Proteomes" id="UP001271007">
    <property type="component" value="Unassembled WGS sequence"/>
</dbReference>
<feature type="region of interest" description="Disordered" evidence="1">
    <location>
        <begin position="1"/>
        <end position="25"/>
    </location>
</feature>
<dbReference type="EMBL" id="JAWDJX010000165">
    <property type="protein sequence ID" value="KAK3045712.1"/>
    <property type="molecule type" value="Genomic_DNA"/>
</dbReference>
<accession>A0AAJ0D4J9</accession>
<reference evidence="2" key="1">
    <citation type="submission" date="2023-04" db="EMBL/GenBank/DDBJ databases">
        <title>Black Yeasts Isolated from many extreme environments.</title>
        <authorList>
            <person name="Coleine C."/>
            <person name="Stajich J.E."/>
            <person name="Selbmann L."/>
        </authorList>
    </citation>
    <scope>NUCLEOTIDE SEQUENCE</scope>
    <source>
        <strain evidence="2">CCFEE 5312</strain>
    </source>
</reference>
<evidence type="ECO:0000313" key="2">
    <source>
        <dbReference type="EMBL" id="KAK3045712.1"/>
    </source>
</evidence>
<evidence type="ECO:0000313" key="3">
    <source>
        <dbReference type="Proteomes" id="UP001271007"/>
    </source>
</evidence>
<name>A0AAJ0D4J9_9PEZI</name>
<organism evidence="2 3">
    <name type="scientific">Extremus antarcticus</name>
    <dbReference type="NCBI Taxonomy" id="702011"/>
    <lineage>
        <taxon>Eukaryota</taxon>
        <taxon>Fungi</taxon>
        <taxon>Dikarya</taxon>
        <taxon>Ascomycota</taxon>
        <taxon>Pezizomycotina</taxon>
        <taxon>Dothideomycetes</taxon>
        <taxon>Dothideomycetidae</taxon>
        <taxon>Mycosphaerellales</taxon>
        <taxon>Extremaceae</taxon>
        <taxon>Extremus</taxon>
    </lineage>
</organism>
<protein>
    <submittedName>
        <fullName evidence="2">Uncharacterized protein</fullName>
    </submittedName>
</protein>
<dbReference type="AlphaFoldDB" id="A0AAJ0D4J9"/>
<keyword evidence="3" id="KW-1185">Reference proteome</keyword>
<evidence type="ECO:0000256" key="1">
    <source>
        <dbReference type="SAM" id="MobiDB-lite"/>
    </source>
</evidence>
<gene>
    <name evidence="2" type="ORF">LTR09_012746</name>
</gene>